<keyword evidence="13" id="KW-1185">Reference proteome</keyword>
<evidence type="ECO:0000256" key="2">
    <source>
        <dbReference type="ARBA" id="ARBA00004325"/>
    </source>
</evidence>
<evidence type="ECO:0000256" key="10">
    <source>
        <dbReference type="SAM" id="Phobius"/>
    </source>
</evidence>
<evidence type="ECO:0000313" key="13">
    <source>
        <dbReference type="Proteomes" id="UP000076580"/>
    </source>
</evidence>
<evidence type="ECO:0000256" key="8">
    <source>
        <dbReference type="ARBA" id="ARBA00023136"/>
    </source>
</evidence>
<evidence type="ECO:0000256" key="6">
    <source>
        <dbReference type="ARBA" id="ARBA00022989"/>
    </source>
</evidence>
<dbReference type="GO" id="GO:0097250">
    <property type="term" value="P:mitochondrial respirasome assembly"/>
    <property type="evidence" value="ECO:0007669"/>
    <property type="project" value="TreeGrafter"/>
</dbReference>
<comment type="caution">
    <text evidence="12">The sequence shown here is derived from an EMBL/GenBank/DDBJ whole genome shotgun (WGS) entry which is preliminary data.</text>
</comment>
<evidence type="ECO:0000256" key="9">
    <source>
        <dbReference type="SAM" id="MobiDB-lite"/>
    </source>
</evidence>
<dbReference type="PANTHER" id="PTHR12297:SF3">
    <property type="entry name" value="HIG1 DOMAIN FAMILY MEMBER 1A"/>
    <property type="match status" value="1"/>
</dbReference>
<feature type="region of interest" description="Disordered" evidence="9">
    <location>
        <begin position="196"/>
        <end position="286"/>
    </location>
</feature>
<comment type="subunit">
    <text evidence="4">Associates with the respiratory chain complex III/complex IV supercomplex.</text>
</comment>
<gene>
    <name evidence="12" type="ORF">DCS_04591</name>
</gene>
<dbReference type="RefSeq" id="XP_040656932.1">
    <property type="nucleotide sequence ID" value="XM_040801899.1"/>
</dbReference>
<evidence type="ECO:0000256" key="7">
    <source>
        <dbReference type="ARBA" id="ARBA00023128"/>
    </source>
</evidence>
<dbReference type="GO" id="GO:0031966">
    <property type="term" value="C:mitochondrial membrane"/>
    <property type="evidence" value="ECO:0007669"/>
    <property type="project" value="UniProtKB-SubCell"/>
</dbReference>
<feature type="domain" description="HIG1" evidence="11">
    <location>
        <begin position="74"/>
        <end position="165"/>
    </location>
</feature>
<dbReference type="InterPro" id="IPR007667">
    <property type="entry name" value="Hypoxia_induced_domain"/>
</dbReference>
<evidence type="ECO:0000259" key="11">
    <source>
        <dbReference type="PROSITE" id="PS51503"/>
    </source>
</evidence>
<dbReference type="EMBL" id="LAYC01000002">
    <property type="protein sequence ID" value="KYK57580.1"/>
    <property type="molecule type" value="Genomic_DNA"/>
</dbReference>
<dbReference type="Gene3D" id="6.10.140.1320">
    <property type="match status" value="1"/>
</dbReference>
<evidence type="ECO:0000256" key="4">
    <source>
        <dbReference type="ARBA" id="ARBA00011565"/>
    </source>
</evidence>
<proteinExistence type="inferred from homology"/>
<evidence type="ECO:0000256" key="5">
    <source>
        <dbReference type="ARBA" id="ARBA00022692"/>
    </source>
</evidence>
<comment type="subcellular location">
    <subcellularLocation>
        <location evidence="2">Mitochondrion membrane</location>
    </subcellularLocation>
</comment>
<dbReference type="Proteomes" id="UP000076580">
    <property type="component" value="Chromosome 02"/>
</dbReference>
<dbReference type="GeneID" id="63717234"/>
<reference evidence="12 13" key="1">
    <citation type="journal article" date="2016" name="Sci. Rep.">
        <title>Insights into Adaptations to a Near-Obligate Nematode Endoparasitic Lifestyle from the Finished Genome of Drechmeria coniospora.</title>
        <authorList>
            <person name="Zhang L."/>
            <person name="Zhou Z."/>
            <person name="Guo Q."/>
            <person name="Fokkens L."/>
            <person name="Miskei M."/>
            <person name="Pocsi I."/>
            <person name="Zhang W."/>
            <person name="Chen M."/>
            <person name="Wang L."/>
            <person name="Sun Y."/>
            <person name="Donzelli B.G."/>
            <person name="Gibson D.M."/>
            <person name="Nelson D.R."/>
            <person name="Luo J.G."/>
            <person name="Rep M."/>
            <person name="Liu H."/>
            <person name="Yang S."/>
            <person name="Wang J."/>
            <person name="Krasnoff S.B."/>
            <person name="Xu Y."/>
            <person name="Molnar I."/>
            <person name="Lin M."/>
        </authorList>
    </citation>
    <scope>NUCLEOTIDE SEQUENCE [LARGE SCALE GENOMIC DNA]</scope>
    <source>
        <strain evidence="12 13">ARSEF 6962</strain>
    </source>
</reference>
<dbReference type="InterPro" id="IPR050355">
    <property type="entry name" value="RCF1"/>
</dbReference>
<dbReference type="Pfam" id="PF04588">
    <property type="entry name" value="HIG_1_N"/>
    <property type="match status" value="1"/>
</dbReference>
<dbReference type="InParanoid" id="A0A151GKF4"/>
<keyword evidence="8 10" id="KW-0472">Membrane</keyword>
<dbReference type="PANTHER" id="PTHR12297">
    <property type="entry name" value="HYPOXIA-INDUCBILE GENE 1 HIG1 -RELATED"/>
    <property type="match status" value="1"/>
</dbReference>
<comment type="function">
    <text evidence="1">Cytochrome c oxidase subunit which plays a role in assembly of respiratory supercomplexes.</text>
</comment>
<dbReference type="STRING" id="98403.A0A151GKF4"/>
<feature type="transmembrane region" description="Helical" evidence="10">
    <location>
        <begin position="133"/>
        <end position="155"/>
    </location>
</feature>
<evidence type="ECO:0000313" key="12">
    <source>
        <dbReference type="EMBL" id="KYK57580.1"/>
    </source>
</evidence>
<comment type="similarity">
    <text evidence="3">Belongs to the RCF1 family.</text>
</comment>
<dbReference type="AlphaFoldDB" id="A0A151GKF4"/>
<keyword evidence="5 10" id="KW-0812">Transmembrane</keyword>
<keyword evidence="7" id="KW-0496">Mitochondrion</keyword>
<protein>
    <submittedName>
        <fullName evidence="12">Mitochondrial hypoxia responsive domain-containing protein</fullName>
    </submittedName>
</protein>
<accession>A0A151GKF4</accession>
<sequence>MNNVHYSPLPVDEPWRDSRRQAAAINSQCDGRRWLRQSTISAPQRPSTRLLAVYAAESQFKMANKLPPPYSGSMPSSFDDDQEFYNERPMHKIFRKIKEEPLVPLGIGLTVFAFVNAYRALRRGDSQQANKMFRARVAAQGFTVIAMVAGSMYYSRDREKSKELRKLHEERDAEEKRQKWIRELEVRDEEDKAMKAMISQRRQQNRALSEGEAPAQMEADSSRTQGTGGILGKMGLWSQAETTAAENEATKAAEADERPKRNNPRSSLGMIGEAIAAGKNEEPPKK</sequence>
<feature type="transmembrane region" description="Helical" evidence="10">
    <location>
        <begin position="102"/>
        <end position="121"/>
    </location>
</feature>
<feature type="compositionally biased region" description="Basic and acidic residues" evidence="9">
    <location>
        <begin position="248"/>
        <end position="260"/>
    </location>
</feature>
<dbReference type="PROSITE" id="PS51503">
    <property type="entry name" value="HIG1"/>
    <property type="match status" value="1"/>
</dbReference>
<evidence type="ECO:0000256" key="1">
    <source>
        <dbReference type="ARBA" id="ARBA00002584"/>
    </source>
</evidence>
<evidence type="ECO:0000256" key="3">
    <source>
        <dbReference type="ARBA" id="ARBA00009366"/>
    </source>
</evidence>
<organism evidence="12 13">
    <name type="scientific">Drechmeria coniospora</name>
    <name type="common">Nematophagous fungus</name>
    <name type="synonym">Meria coniospora</name>
    <dbReference type="NCBI Taxonomy" id="98403"/>
    <lineage>
        <taxon>Eukaryota</taxon>
        <taxon>Fungi</taxon>
        <taxon>Dikarya</taxon>
        <taxon>Ascomycota</taxon>
        <taxon>Pezizomycotina</taxon>
        <taxon>Sordariomycetes</taxon>
        <taxon>Hypocreomycetidae</taxon>
        <taxon>Hypocreales</taxon>
        <taxon>Ophiocordycipitaceae</taxon>
        <taxon>Drechmeria</taxon>
    </lineage>
</organism>
<keyword evidence="6 10" id="KW-1133">Transmembrane helix</keyword>
<name>A0A151GKF4_DRECN</name>